<dbReference type="InterPro" id="IPR050832">
    <property type="entry name" value="Bact_Acetyltransf"/>
</dbReference>
<feature type="domain" description="N-acetyltransferase" evidence="3">
    <location>
        <begin position="5"/>
        <end position="147"/>
    </location>
</feature>
<evidence type="ECO:0000256" key="1">
    <source>
        <dbReference type="ARBA" id="ARBA00022679"/>
    </source>
</evidence>
<gene>
    <name evidence="4" type="ORF">OG375_07145</name>
</gene>
<dbReference type="RefSeq" id="WP_328373941.1">
    <property type="nucleotide sequence ID" value="NZ_CP107936.1"/>
</dbReference>
<keyword evidence="1" id="KW-0808">Transferase</keyword>
<dbReference type="EMBL" id="CP107941">
    <property type="protein sequence ID" value="WUI84088.1"/>
    <property type="molecule type" value="Genomic_DNA"/>
</dbReference>
<name>A0ABZ1PJ22_9ACTN</name>
<dbReference type="SUPFAM" id="SSF55729">
    <property type="entry name" value="Acyl-CoA N-acyltransferases (Nat)"/>
    <property type="match status" value="1"/>
</dbReference>
<dbReference type="CDD" id="cd04301">
    <property type="entry name" value="NAT_SF"/>
    <property type="match status" value="1"/>
</dbReference>
<dbReference type="PANTHER" id="PTHR43877">
    <property type="entry name" value="AMINOALKYLPHOSPHONATE N-ACETYLTRANSFERASE-RELATED-RELATED"/>
    <property type="match status" value="1"/>
</dbReference>
<keyword evidence="2" id="KW-0012">Acyltransferase</keyword>
<evidence type="ECO:0000256" key="2">
    <source>
        <dbReference type="ARBA" id="ARBA00023315"/>
    </source>
</evidence>
<dbReference type="Pfam" id="PF00583">
    <property type="entry name" value="Acetyltransf_1"/>
    <property type="match status" value="1"/>
</dbReference>
<accession>A0ABZ1PJ22</accession>
<dbReference type="Gene3D" id="3.40.630.30">
    <property type="match status" value="1"/>
</dbReference>
<sequence length="162" mass="18170">MVIASPLRPELIGDVERLMALGEPYVRPRTPSDYWLYARLFSSTCPLAVEEGALAGAVIAFRSQDDPADIYVQDVMTHPDFRRRGVARLLLDSVRARAADWGCRRLYLTSEPENRAAHGTWLTLGFRNVPGDREVDGVQVTADFKGPGKDRAVYELLVNRRP</sequence>
<keyword evidence="5" id="KW-1185">Reference proteome</keyword>
<dbReference type="InterPro" id="IPR016181">
    <property type="entry name" value="Acyl_CoA_acyltransferase"/>
</dbReference>
<organism evidence="4 5">
    <name type="scientific">Micromonospora zamorensis</name>
    <dbReference type="NCBI Taxonomy" id="709883"/>
    <lineage>
        <taxon>Bacteria</taxon>
        <taxon>Bacillati</taxon>
        <taxon>Actinomycetota</taxon>
        <taxon>Actinomycetes</taxon>
        <taxon>Micromonosporales</taxon>
        <taxon>Micromonosporaceae</taxon>
        <taxon>Micromonospora</taxon>
    </lineage>
</organism>
<dbReference type="Proteomes" id="UP001346877">
    <property type="component" value="Chromosome"/>
</dbReference>
<evidence type="ECO:0000259" key="3">
    <source>
        <dbReference type="PROSITE" id="PS51186"/>
    </source>
</evidence>
<evidence type="ECO:0000313" key="5">
    <source>
        <dbReference type="Proteomes" id="UP001346877"/>
    </source>
</evidence>
<dbReference type="InterPro" id="IPR000182">
    <property type="entry name" value="GNAT_dom"/>
</dbReference>
<reference evidence="4 5" key="1">
    <citation type="submission" date="2022-10" db="EMBL/GenBank/DDBJ databases">
        <title>The complete genomes of actinobacterial strains from the NBC collection.</title>
        <authorList>
            <person name="Joergensen T.S."/>
            <person name="Alvarez Arevalo M."/>
            <person name="Sterndorff E.B."/>
            <person name="Faurdal D."/>
            <person name="Vuksanovic O."/>
            <person name="Mourched A.-S."/>
            <person name="Charusanti P."/>
            <person name="Shaw S."/>
            <person name="Blin K."/>
            <person name="Weber T."/>
        </authorList>
    </citation>
    <scope>NUCLEOTIDE SEQUENCE [LARGE SCALE GENOMIC DNA]</scope>
    <source>
        <strain evidence="4 5">NBC_00396</strain>
    </source>
</reference>
<protein>
    <submittedName>
        <fullName evidence="4">GNAT family N-acetyltransferase</fullName>
    </submittedName>
</protein>
<dbReference type="PROSITE" id="PS51186">
    <property type="entry name" value="GNAT"/>
    <property type="match status" value="1"/>
</dbReference>
<proteinExistence type="predicted"/>
<evidence type="ECO:0000313" key="4">
    <source>
        <dbReference type="EMBL" id="WUI84088.1"/>
    </source>
</evidence>